<dbReference type="EMBL" id="JAWQEG010000113">
    <property type="protein sequence ID" value="KAK3894401.1"/>
    <property type="molecule type" value="Genomic_DNA"/>
</dbReference>
<evidence type="ECO:0000256" key="1">
    <source>
        <dbReference type="SAM" id="MobiDB-lite"/>
    </source>
</evidence>
<feature type="region of interest" description="Disordered" evidence="1">
    <location>
        <begin position="108"/>
        <end position="162"/>
    </location>
</feature>
<evidence type="ECO:0000313" key="3">
    <source>
        <dbReference type="Proteomes" id="UP001286313"/>
    </source>
</evidence>
<protein>
    <submittedName>
        <fullName evidence="2">Uncharacterized protein</fullName>
    </submittedName>
</protein>
<dbReference type="AlphaFoldDB" id="A0AAE1GM72"/>
<keyword evidence="3" id="KW-1185">Reference proteome</keyword>
<sequence>MGERCAPSLFPEYVDKKGFCCPGSSENRRKATTSDLGCNCERKVRLASTSLLLLTLRLQALQARKRNDDPRMPQPMLCEENISYIFLVTQGFDLVCCAMIASEHLATRGQDGRGNTQSEMTPLLGQRSGTNYGGRDCSSPHARPPPPDPPYTATCHSSSNHK</sequence>
<name>A0AAE1GM72_PETCI</name>
<proteinExistence type="predicted"/>
<dbReference type="Proteomes" id="UP001286313">
    <property type="component" value="Unassembled WGS sequence"/>
</dbReference>
<evidence type="ECO:0000313" key="2">
    <source>
        <dbReference type="EMBL" id="KAK3894401.1"/>
    </source>
</evidence>
<reference evidence="2" key="1">
    <citation type="submission" date="2023-10" db="EMBL/GenBank/DDBJ databases">
        <title>Genome assemblies of two species of porcelain crab, Petrolisthes cinctipes and Petrolisthes manimaculis (Anomura: Porcellanidae).</title>
        <authorList>
            <person name="Angst P."/>
        </authorList>
    </citation>
    <scope>NUCLEOTIDE SEQUENCE</scope>
    <source>
        <strain evidence="2">PB745_01</strain>
        <tissue evidence="2">Gill</tissue>
    </source>
</reference>
<comment type="caution">
    <text evidence="2">The sequence shown here is derived from an EMBL/GenBank/DDBJ whole genome shotgun (WGS) entry which is preliminary data.</text>
</comment>
<organism evidence="2 3">
    <name type="scientific">Petrolisthes cinctipes</name>
    <name type="common">Flat porcelain crab</name>
    <dbReference type="NCBI Taxonomy" id="88211"/>
    <lineage>
        <taxon>Eukaryota</taxon>
        <taxon>Metazoa</taxon>
        <taxon>Ecdysozoa</taxon>
        <taxon>Arthropoda</taxon>
        <taxon>Crustacea</taxon>
        <taxon>Multicrustacea</taxon>
        <taxon>Malacostraca</taxon>
        <taxon>Eumalacostraca</taxon>
        <taxon>Eucarida</taxon>
        <taxon>Decapoda</taxon>
        <taxon>Pleocyemata</taxon>
        <taxon>Anomura</taxon>
        <taxon>Galatheoidea</taxon>
        <taxon>Porcellanidae</taxon>
        <taxon>Petrolisthes</taxon>
    </lineage>
</organism>
<gene>
    <name evidence="2" type="ORF">Pcinc_001861</name>
</gene>
<accession>A0AAE1GM72</accession>